<evidence type="ECO:0000313" key="6">
    <source>
        <dbReference type="EMBL" id="PHT41065.1"/>
    </source>
</evidence>
<dbReference type="Proteomes" id="UP000224567">
    <property type="component" value="Unassembled WGS sequence"/>
</dbReference>
<dbReference type="SUPFAM" id="SSF54001">
    <property type="entry name" value="Cysteine proteinases"/>
    <property type="match status" value="1"/>
</dbReference>
<dbReference type="Gene3D" id="3.40.395.10">
    <property type="entry name" value="Adenoviral Proteinase, Chain A"/>
    <property type="match status" value="1"/>
</dbReference>
<name>A0A2G2W756_CAPBA</name>
<keyword evidence="7" id="KW-1185">Reference proteome</keyword>
<evidence type="ECO:0000259" key="5">
    <source>
        <dbReference type="PROSITE" id="PS50600"/>
    </source>
</evidence>
<gene>
    <name evidence="6" type="ORF">CQW23_19919</name>
</gene>
<dbReference type="AlphaFoldDB" id="A0A2G2W756"/>
<dbReference type="PANTHER" id="PTHR48302">
    <property type="entry name" value="ULP1 PROTEASE FAMILY, C-TERMINAL CATALYTIC DOMAIN CONTAINING PROTEIN"/>
    <property type="match status" value="1"/>
</dbReference>
<dbReference type="InterPro" id="IPR003653">
    <property type="entry name" value="Peptidase_C48_C"/>
</dbReference>
<feature type="compositionally biased region" description="Basic and acidic residues" evidence="4">
    <location>
        <begin position="250"/>
        <end position="259"/>
    </location>
</feature>
<feature type="compositionally biased region" description="Polar residues" evidence="4">
    <location>
        <begin position="229"/>
        <end position="249"/>
    </location>
</feature>
<dbReference type="PROSITE" id="PS50600">
    <property type="entry name" value="ULP_PROTEASE"/>
    <property type="match status" value="1"/>
</dbReference>
<organism evidence="6 7">
    <name type="scientific">Capsicum baccatum</name>
    <name type="common">Peruvian pepper</name>
    <dbReference type="NCBI Taxonomy" id="33114"/>
    <lineage>
        <taxon>Eukaryota</taxon>
        <taxon>Viridiplantae</taxon>
        <taxon>Streptophyta</taxon>
        <taxon>Embryophyta</taxon>
        <taxon>Tracheophyta</taxon>
        <taxon>Spermatophyta</taxon>
        <taxon>Magnoliopsida</taxon>
        <taxon>eudicotyledons</taxon>
        <taxon>Gunneridae</taxon>
        <taxon>Pentapetalae</taxon>
        <taxon>asterids</taxon>
        <taxon>lamiids</taxon>
        <taxon>Solanales</taxon>
        <taxon>Solanaceae</taxon>
        <taxon>Solanoideae</taxon>
        <taxon>Capsiceae</taxon>
        <taxon>Capsicum</taxon>
    </lineage>
</organism>
<evidence type="ECO:0000256" key="2">
    <source>
        <dbReference type="ARBA" id="ARBA00022670"/>
    </source>
</evidence>
<comment type="similarity">
    <text evidence="1">Belongs to the peptidase C48 family.</text>
</comment>
<feature type="compositionally biased region" description="Basic and acidic residues" evidence="4">
    <location>
        <begin position="78"/>
        <end position="87"/>
    </location>
</feature>
<evidence type="ECO:0000256" key="4">
    <source>
        <dbReference type="SAM" id="MobiDB-lite"/>
    </source>
</evidence>
<evidence type="ECO:0000256" key="3">
    <source>
        <dbReference type="ARBA" id="ARBA00022801"/>
    </source>
</evidence>
<feature type="domain" description="Ubiquitin-like protease family profile" evidence="5">
    <location>
        <begin position="584"/>
        <end position="804"/>
    </location>
</feature>
<protein>
    <recommendedName>
        <fullName evidence="5">Ubiquitin-like protease family profile domain-containing protein</fullName>
    </recommendedName>
</protein>
<reference evidence="6 7" key="1">
    <citation type="journal article" date="2017" name="Genome Biol.">
        <title>New reference genome sequences of hot pepper reveal the massive evolution of plant disease-resistance genes by retroduplication.</title>
        <authorList>
            <person name="Kim S."/>
            <person name="Park J."/>
            <person name="Yeom S.I."/>
            <person name="Kim Y.M."/>
            <person name="Seo E."/>
            <person name="Kim K.T."/>
            <person name="Kim M.S."/>
            <person name="Lee J.M."/>
            <person name="Cheong K."/>
            <person name="Shin H.S."/>
            <person name="Kim S.B."/>
            <person name="Han K."/>
            <person name="Lee J."/>
            <person name="Park M."/>
            <person name="Lee H.A."/>
            <person name="Lee H.Y."/>
            <person name="Lee Y."/>
            <person name="Oh S."/>
            <person name="Lee J.H."/>
            <person name="Choi E."/>
            <person name="Choi E."/>
            <person name="Lee S.E."/>
            <person name="Jeon J."/>
            <person name="Kim H."/>
            <person name="Choi G."/>
            <person name="Song H."/>
            <person name="Lee J."/>
            <person name="Lee S.C."/>
            <person name="Kwon J.K."/>
            <person name="Lee H.Y."/>
            <person name="Koo N."/>
            <person name="Hong Y."/>
            <person name="Kim R.W."/>
            <person name="Kang W.H."/>
            <person name="Huh J.H."/>
            <person name="Kang B.C."/>
            <person name="Yang T.J."/>
            <person name="Lee Y.H."/>
            <person name="Bennetzen J.L."/>
            <person name="Choi D."/>
        </authorList>
    </citation>
    <scope>NUCLEOTIDE SEQUENCE [LARGE SCALE GENOMIC DNA]</scope>
    <source>
        <strain evidence="7">cv. PBC81</strain>
    </source>
</reference>
<evidence type="ECO:0000256" key="1">
    <source>
        <dbReference type="ARBA" id="ARBA00005234"/>
    </source>
</evidence>
<feature type="region of interest" description="Disordered" evidence="4">
    <location>
        <begin position="70"/>
        <end position="117"/>
    </location>
</feature>
<dbReference type="EMBL" id="MLFT02000008">
    <property type="protein sequence ID" value="PHT41065.1"/>
    <property type="molecule type" value="Genomic_DNA"/>
</dbReference>
<feature type="region of interest" description="Disordered" evidence="4">
    <location>
        <begin position="219"/>
        <end position="263"/>
    </location>
</feature>
<keyword evidence="2" id="KW-0645">Protease</keyword>
<dbReference type="OrthoDB" id="1291327at2759"/>
<comment type="caution">
    <text evidence="6">The sequence shown here is derived from an EMBL/GenBank/DDBJ whole genome shotgun (WGS) entry which is preliminary data.</text>
</comment>
<dbReference type="PANTHER" id="PTHR48302:SF2">
    <property type="entry name" value="DUF1985 DOMAIN-CONTAINING PROTEIN"/>
    <property type="match status" value="1"/>
</dbReference>
<evidence type="ECO:0000313" key="7">
    <source>
        <dbReference type="Proteomes" id="UP000224567"/>
    </source>
</evidence>
<reference evidence="7" key="2">
    <citation type="journal article" date="2017" name="J. Anim. Genet.">
        <title>Multiple reference genome sequences of hot pepper reveal the massive evolution of plant disease resistance genes by retroduplication.</title>
        <authorList>
            <person name="Kim S."/>
            <person name="Park J."/>
            <person name="Yeom S.-I."/>
            <person name="Kim Y.-M."/>
            <person name="Seo E."/>
            <person name="Kim K.-T."/>
            <person name="Kim M.-S."/>
            <person name="Lee J.M."/>
            <person name="Cheong K."/>
            <person name="Shin H.-S."/>
            <person name="Kim S.-B."/>
            <person name="Han K."/>
            <person name="Lee J."/>
            <person name="Park M."/>
            <person name="Lee H.-A."/>
            <person name="Lee H.-Y."/>
            <person name="Lee Y."/>
            <person name="Oh S."/>
            <person name="Lee J.H."/>
            <person name="Choi E."/>
            <person name="Choi E."/>
            <person name="Lee S.E."/>
            <person name="Jeon J."/>
            <person name="Kim H."/>
            <person name="Choi G."/>
            <person name="Song H."/>
            <person name="Lee J."/>
            <person name="Lee S.-C."/>
            <person name="Kwon J.-K."/>
            <person name="Lee H.-Y."/>
            <person name="Koo N."/>
            <person name="Hong Y."/>
            <person name="Kim R.W."/>
            <person name="Kang W.-H."/>
            <person name="Huh J.H."/>
            <person name="Kang B.-C."/>
            <person name="Yang T.-J."/>
            <person name="Lee Y.-H."/>
            <person name="Bennetzen J.L."/>
            <person name="Choi D."/>
        </authorList>
    </citation>
    <scope>NUCLEOTIDE SEQUENCE [LARGE SCALE GENOMIC DNA]</scope>
    <source>
        <strain evidence="7">cv. PBC81</strain>
    </source>
</reference>
<dbReference type="InterPro" id="IPR038765">
    <property type="entry name" value="Papain-like_cys_pep_sf"/>
</dbReference>
<accession>A0A2G2W756</accession>
<dbReference type="Pfam" id="PF02902">
    <property type="entry name" value="Peptidase_C48"/>
    <property type="match status" value="1"/>
</dbReference>
<keyword evidence="3" id="KW-0378">Hydrolase</keyword>
<sequence length="833" mass="96552">MSLAIQVWLYECCSNVPPKIVLKVDNRIPRLLNWKTIAPRPRFEFLMNAMFSDNDKVVFKNIEPTKKELSKLQIPQKDAIRHERSVDSDDDFQDPPPRKINEHSKKKQKVYPSTPMANKPLRKKQVNIFDEHAQTRTPAPRAAKVQSKPDIHVEEVAVSKLESHVEKEAFISKKDCDAFRDEVCREFKEIRGLMRKKFKKMKKAFAQSKERVVDIEADKPNVDEGGLEQSGQHFSPDVVQSSNNISDGTKQQHTDKDPDLQNMDYVGTERSPQRLTSEVGQELEVNLLDKKGHKPSMGRSQLICTGGSLMVTVQYSNNYKDDKNEALHTQYIFRTDVPHGDLHFMLQAQGCTDLHSEKMNIEIDSQQLIPDDLLRNINLDYLHSEKVVQHDCRTSDEKIDKIIFSDLQFTIPNEMLPSLNAYQIQRIIIHPSANCQEESHHEILDTKISETVIKDHDQMNRGITDLTSNSLVNSEVELATKEQVRTPPNTQEVTNYEQRDEQLWPDSQNTIPDEFLPSLNVYDQKSIMIHPSTNCEVKTPRPKLRIRRPSKFKESPYTKKFGSADGKVNHYKGKKSEIPKMNFVVETVEDKKWYYTMGFADQTWIDSHIDVCLYYLRKKSKYGPHSSYKNEPNKSYKYNTVDCNFMNVIRSLNDVYSMDHQNLKDGGQEHYLIEYINGFRMHAAVPWHTVKDIFISINIKEKHHWVLTVLLFSERCIFLYDSYESSGHYAAVLAEIEKIAKIISLCLQTCDFYVKKEIDLQNHPRYKDKESSDIFDVLFEDDLPQQPSGSLDCGVFMIMYAECLSYGHKVIATEFDPNALRTRYATLLWDYGI</sequence>
<dbReference type="GO" id="GO:0008234">
    <property type="term" value="F:cysteine-type peptidase activity"/>
    <property type="evidence" value="ECO:0007669"/>
    <property type="project" value="InterPro"/>
</dbReference>
<dbReference type="GO" id="GO:0006508">
    <property type="term" value="P:proteolysis"/>
    <property type="evidence" value="ECO:0007669"/>
    <property type="project" value="UniProtKB-KW"/>
</dbReference>
<proteinExistence type="inferred from homology"/>